<feature type="region of interest" description="Disordered" evidence="2">
    <location>
        <begin position="1"/>
        <end position="98"/>
    </location>
</feature>
<evidence type="ECO:0000313" key="5">
    <source>
        <dbReference type="Proteomes" id="UP000193218"/>
    </source>
</evidence>
<dbReference type="GO" id="GO:0006417">
    <property type="term" value="P:regulation of translation"/>
    <property type="evidence" value="ECO:0007669"/>
    <property type="project" value="TreeGrafter"/>
</dbReference>
<dbReference type="InterPro" id="IPR040059">
    <property type="entry name" value="PUM3"/>
</dbReference>
<protein>
    <submittedName>
        <fullName evidence="4">Armadillo-type protein</fullName>
    </submittedName>
</protein>
<dbReference type="GeneID" id="33555685"/>
<dbReference type="EMBL" id="NBSH01000002">
    <property type="protein sequence ID" value="ORX39750.1"/>
    <property type="molecule type" value="Genomic_DNA"/>
</dbReference>
<dbReference type="Pfam" id="PF08144">
    <property type="entry name" value="CPL"/>
    <property type="match status" value="1"/>
</dbReference>
<evidence type="ECO:0000256" key="2">
    <source>
        <dbReference type="SAM" id="MobiDB-lite"/>
    </source>
</evidence>
<dbReference type="PANTHER" id="PTHR13389">
    <property type="entry name" value="PUMILIO HOMOLOG 3"/>
    <property type="match status" value="1"/>
</dbReference>
<comment type="caution">
    <text evidence="4">The sequence shown here is derived from an EMBL/GenBank/DDBJ whole genome shotgun (WGS) entry which is preliminary data.</text>
</comment>
<keyword evidence="5" id="KW-1185">Reference proteome</keyword>
<dbReference type="PROSITE" id="PS50303">
    <property type="entry name" value="PUM_HD"/>
    <property type="match status" value="1"/>
</dbReference>
<evidence type="ECO:0000256" key="1">
    <source>
        <dbReference type="ARBA" id="ARBA00022884"/>
    </source>
</evidence>
<dbReference type="RefSeq" id="XP_021873535.1">
    <property type="nucleotide sequence ID" value="XM_022013877.1"/>
</dbReference>
<feature type="compositionally biased region" description="Basic and acidic residues" evidence="2">
    <location>
        <begin position="9"/>
        <end position="18"/>
    </location>
</feature>
<dbReference type="FunCoup" id="A0A1Y1UNX6">
    <property type="interactions" value="498"/>
</dbReference>
<sequence>MVQLKSKKRPADGGDDHFKKGKRPQREAVAAEPDKRRKQPITKPQPVSGGSDDGDEMDMNGQDEENGGYQEEEQQQPAKRPRMTKAERAALHAAQPHRTALLPSAPLLQNTLLPLWETARRADLGKEERLKAVRELWDAVKGRVGEVSRGHKGGRVLQTIVKYGGKEERLGVAMELEPQWRAMMESKYSKFLMSKLIHYVPQLRPLLIPAITPHLRSLLFHAEAVGPLSDFFDLYASAKERRLLVRGFYPKEVKIFAEGKGEEGLQEVLEGMGDGAGRSRVLSQVEKTVVDVFNATQKTALAQGIFHRLVNEYLACVNRFLTAEEADTKMHELLTAALESLPDIVHTKDGSAVVRELIVRGSAKDRKQILQQLRKHIEAMCKDSDAQMVLFTAFDCVDDTKLMGKAFVADIVALAPSLVGDINGRRALLYLLTPTSRKHYIPSALTSLAASAQQARDIGTSKKDPATRRKELVGYASPGLLEAVTEHGAEWVRDPGAGLAVQEIMLYSEGDKSSAVNALIEPLKTPYPHPAPTDEETNAESSHTLDLPHASRTYKTLVSGGHYNSKTQSVDAVDAELSRQMADGVWEAIASEIAGGEDNVKNVAKGNAALLLVEVISVLHKNGKGGQVRSTLKGSVKDIRKGGRKGSELLASSLESL</sequence>
<feature type="compositionally biased region" description="Acidic residues" evidence="2">
    <location>
        <begin position="52"/>
        <end position="74"/>
    </location>
</feature>
<dbReference type="GO" id="GO:0003729">
    <property type="term" value="F:mRNA binding"/>
    <property type="evidence" value="ECO:0007669"/>
    <property type="project" value="TreeGrafter"/>
</dbReference>
<dbReference type="InterPro" id="IPR033133">
    <property type="entry name" value="PUM-HD"/>
</dbReference>
<evidence type="ECO:0000313" key="4">
    <source>
        <dbReference type="EMBL" id="ORX39750.1"/>
    </source>
</evidence>
<proteinExistence type="predicted"/>
<dbReference type="InterPro" id="IPR011989">
    <property type="entry name" value="ARM-like"/>
</dbReference>
<feature type="region of interest" description="Disordered" evidence="2">
    <location>
        <begin position="525"/>
        <end position="547"/>
    </location>
</feature>
<dbReference type="InterPro" id="IPR016024">
    <property type="entry name" value="ARM-type_fold"/>
</dbReference>
<gene>
    <name evidence="4" type="ORF">BD324DRAFT_597271</name>
</gene>
<evidence type="ECO:0000259" key="3">
    <source>
        <dbReference type="PROSITE" id="PS50303"/>
    </source>
</evidence>
<keyword evidence="1" id="KW-0694">RNA-binding</keyword>
<dbReference type="Gene3D" id="1.25.10.10">
    <property type="entry name" value="Leucine-rich Repeat Variant"/>
    <property type="match status" value="1"/>
</dbReference>
<dbReference type="Proteomes" id="UP000193218">
    <property type="component" value="Unassembled WGS sequence"/>
</dbReference>
<feature type="domain" description="PUM-HD" evidence="3">
    <location>
        <begin position="117"/>
        <end position="473"/>
    </location>
</feature>
<dbReference type="GO" id="GO:0005730">
    <property type="term" value="C:nucleolus"/>
    <property type="evidence" value="ECO:0007669"/>
    <property type="project" value="TreeGrafter"/>
</dbReference>
<dbReference type="PANTHER" id="PTHR13389:SF0">
    <property type="entry name" value="PUMILIO HOMOLOG 3"/>
    <property type="match status" value="1"/>
</dbReference>
<dbReference type="InParanoid" id="A0A1Y1UNX6"/>
<organism evidence="4 5">
    <name type="scientific">Kockovaella imperatae</name>
    <dbReference type="NCBI Taxonomy" id="4999"/>
    <lineage>
        <taxon>Eukaryota</taxon>
        <taxon>Fungi</taxon>
        <taxon>Dikarya</taxon>
        <taxon>Basidiomycota</taxon>
        <taxon>Agaricomycotina</taxon>
        <taxon>Tremellomycetes</taxon>
        <taxon>Tremellales</taxon>
        <taxon>Cuniculitremaceae</taxon>
        <taxon>Kockovaella</taxon>
    </lineage>
</organism>
<dbReference type="SUPFAM" id="SSF48371">
    <property type="entry name" value="ARM repeat"/>
    <property type="match status" value="1"/>
</dbReference>
<dbReference type="InterPro" id="IPR012959">
    <property type="entry name" value="CPL_dom"/>
</dbReference>
<dbReference type="STRING" id="4999.A0A1Y1UNX6"/>
<accession>A0A1Y1UNX6</accession>
<dbReference type="AlphaFoldDB" id="A0A1Y1UNX6"/>
<reference evidence="4 5" key="1">
    <citation type="submission" date="2017-03" db="EMBL/GenBank/DDBJ databases">
        <title>Widespread Adenine N6-methylation of Active Genes in Fungi.</title>
        <authorList>
            <consortium name="DOE Joint Genome Institute"/>
            <person name="Mondo S.J."/>
            <person name="Dannebaum R.O."/>
            <person name="Kuo R.C."/>
            <person name="Louie K.B."/>
            <person name="Bewick A.J."/>
            <person name="Labutti K."/>
            <person name="Haridas S."/>
            <person name="Kuo A."/>
            <person name="Salamov A."/>
            <person name="Ahrendt S.R."/>
            <person name="Lau R."/>
            <person name="Bowen B.P."/>
            <person name="Lipzen A."/>
            <person name="Sullivan W."/>
            <person name="Andreopoulos W.B."/>
            <person name="Clum A."/>
            <person name="Lindquist E."/>
            <person name="Daum C."/>
            <person name="Northen T.R."/>
            <person name="Ramamoorthy G."/>
            <person name="Schmitz R.J."/>
            <person name="Gryganskyi A."/>
            <person name="Culley D."/>
            <person name="Magnuson J."/>
            <person name="James T.Y."/>
            <person name="O'Malley M.A."/>
            <person name="Stajich J.E."/>
            <person name="Spatafora J.W."/>
            <person name="Visel A."/>
            <person name="Grigoriev I.V."/>
        </authorList>
    </citation>
    <scope>NUCLEOTIDE SEQUENCE [LARGE SCALE GENOMIC DNA]</scope>
    <source>
        <strain evidence="4 5">NRRL Y-17943</strain>
    </source>
</reference>
<dbReference type="OrthoDB" id="497380at2759"/>
<name>A0A1Y1UNX6_9TREE</name>